<gene>
    <name evidence="3" type="primary">ARP8</name>
    <name evidence="3" type="ORF">MA16_Dca009509</name>
</gene>
<reference evidence="3 4" key="1">
    <citation type="journal article" date="2016" name="Sci. Rep.">
        <title>The Dendrobium catenatum Lindl. genome sequence provides insights into polysaccharide synthase, floral development and adaptive evolution.</title>
        <authorList>
            <person name="Zhang G.Q."/>
            <person name="Xu Q."/>
            <person name="Bian C."/>
            <person name="Tsai W.C."/>
            <person name="Yeh C.M."/>
            <person name="Liu K.W."/>
            <person name="Yoshida K."/>
            <person name="Zhang L.S."/>
            <person name="Chang S.B."/>
            <person name="Chen F."/>
            <person name="Shi Y."/>
            <person name="Su Y.Y."/>
            <person name="Zhang Y.Q."/>
            <person name="Chen L.J."/>
            <person name="Yin Y."/>
            <person name="Lin M."/>
            <person name="Huang H."/>
            <person name="Deng H."/>
            <person name="Wang Z.W."/>
            <person name="Zhu S.L."/>
            <person name="Zhao X."/>
            <person name="Deng C."/>
            <person name="Niu S.C."/>
            <person name="Huang J."/>
            <person name="Wang M."/>
            <person name="Liu G.H."/>
            <person name="Yang H.J."/>
            <person name="Xiao X.J."/>
            <person name="Hsiao Y.Y."/>
            <person name="Wu W.L."/>
            <person name="Chen Y.Y."/>
            <person name="Mitsuda N."/>
            <person name="Ohme-Takagi M."/>
            <person name="Luo Y.B."/>
            <person name="Van de Peer Y."/>
            <person name="Liu Z.J."/>
        </authorList>
    </citation>
    <scope>NUCLEOTIDE SEQUENCE [LARGE SCALE GENOMIC DNA]</scope>
    <source>
        <tissue evidence="3">The whole plant</tissue>
    </source>
</reference>
<dbReference type="OrthoDB" id="7340501at2759"/>
<dbReference type="Pfam" id="PF12937">
    <property type="entry name" value="F-box-like"/>
    <property type="match status" value="1"/>
</dbReference>
<comment type="similarity">
    <text evidence="1">Belongs to the actin family.</text>
</comment>
<evidence type="ECO:0000259" key="2">
    <source>
        <dbReference type="PROSITE" id="PS50181"/>
    </source>
</evidence>
<dbReference type="InterPro" id="IPR036047">
    <property type="entry name" value="F-box-like_dom_sf"/>
</dbReference>
<dbReference type="EMBL" id="KZ503291">
    <property type="protein sequence ID" value="PKU66135.1"/>
    <property type="molecule type" value="Genomic_DNA"/>
</dbReference>
<dbReference type="InterPro" id="IPR004000">
    <property type="entry name" value="Actin"/>
</dbReference>
<evidence type="ECO:0000313" key="4">
    <source>
        <dbReference type="Proteomes" id="UP000233837"/>
    </source>
</evidence>
<dbReference type="InterPro" id="IPR043129">
    <property type="entry name" value="ATPase_NBD"/>
</dbReference>
<dbReference type="Pfam" id="PF00022">
    <property type="entry name" value="Actin"/>
    <property type="match status" value="1"/>
</dbReference>
<reference evidence="3 4" key="2">
    <citation type="journal article" date="2017" name="Nature">
        <title>The Apostasia genome and the evolution of orchids.</title>
        <authorList>
            <person name="Zhang G.Q."/>
            <person name="Liu K.W."/>
            <person name="Li Z."/>
            <person name="Lohaus R."/>
            <person name="Hsiao Y.Y."/>
            <person name="Niu S.C."/>
            <person name="Wang J.Y."/>
            <person name="Lin Y.C."/>
            <person name="Xu Q."/>
            <person name="Chen L.J."/>
            <person name="Yoshida K."/>
            <person name="Fujiwara S."/>
            <person name="Wang Z.W."/>
            <person name="Zhang Y.Q."/>
            <person name="Mitsuda N."/>
            <person name="Wang M."/>
            <person name="Liu G.H."/>
            <person name="Pecoraro L."/>
            <person name="Huang H.X."/>
            <person name="Xiao X.J."/>
            <person name="Lin M."/>
            <person name="Wu X.Y."/>
            <person name="Wu W.L."/>
            <person name="Chen Y.Y."/>
            <person name="Chang S.B."/>
            <person name="Sakamoto S."/>
            <person name="Ohme-Takagi M."/>
            <person name="Yagi M."/>
            <person name="Zeng S.J."/>
            <person name="Shen C.Y."/>
            <person name="Yeh C.M."/>
            <person name="Luo Y.B."/>
            <person name="Tsai W.C."/>
            <person name="Van de Peer Y."/>
            <person name="Liu Z.J."/>
        </authorList>
    </citation>
    <scope>NUCLEOTIDE SEQUENCE [LARGE SCALE GENOMIC DNA]</scope>
    <source>
        <tissue evidence="3">The whole plant</tissue>
    </source>
</reference>
<accession>A0A2I0VRU9</accession>
<sequence length="474" mass="52766">MAMLLKKVWESMLSRSGSTSNSGRGSLDFPARPFSMGAFDQLPTDVLMQILRMLGPRDAAKARAVCWAWKSLASDNMLWIFFLHNGKEPWDSVVFAESHLRVGFRSMMYLDPPSELSFMHTYAQRENVPGTIIIDGGSGYCKYGWSKFSSPSGRCATFLEFGNIESPMHSRLRHFFTTIYTRMQVKPPTQPIIVSIPICHSDDTESARASRRQLREAIYAVLADLNAPSICAVDQAVLALYASKRTSGIVVNIGFHVTSVVPILRGKVMREVGVEIVGQGALKVTGFLRELMQQRGIAFESLYTVRTLKEKLCYVAADYEAELRKDNPASFEVAGEGWFTLSKERFQAAEILFQPHIGGVRAMGLHRAVALCVDHCAASEIAIDDGWYKTVVLTGGTACLPGLPERLENELRKLLEPSISDGIKVLPPSHGADSAWFGAKLISNVSTFLQAWCVDKKQLRQRYRRNASPYPIAW</sequence>
<evidence type="ECO:0000313" key="3">
    <source>
        <dbReference type="EMBL" id="PKU66135.1"/>
    </source>
</evidence>
<dbReference type="AlphaFoldDB" id="A0A2I0VRU9"/>
<feature type="domain" description="F-box" evidence="2">
    <location>
        <begin position="36"/>
        <end position="82"/>
    </location>
</feature>
<evidence type="ECO:0000256" key="1">
    <source>
        <dbReference type="RuleBase" id="RU000487"/>
    </source>
</evidence>
<dbReference type="Gene3D" id="1.20.1280.50">
    <property type="match status" value="1"/>
</dbReference>
<dbReference type="Proteomes" id="UP000233837">
    <property type="component" value="Unassembled WGS sequence"/>
</dbReference>
<proteinExistence type="inferred from homology"/>
<dbReference type="SUPFAM" id="SSF81383">
    <property type="entry name" value="F-box domain"/>
    <property type="match status" value="1"/>
</dbReference>
<protein>
    <submittedName>
        <fullName evidence="3">Actin-related protein 8</fullName>
    </submittedName>
</protein>
<dbReference type="InterPro" id="IPR001810">
    <property type="entry name" value="F-box_dom"/>
</dbReference>
<dbReference type="SMART" id="SM00268">
    <property type="entry name" value="ACTIN"/>
    <property type="match status" value="1"/>
</dbReference>
<dbReference type="SMART" id="SM00256">
    <property type="entry name" value="FBOX"/>
    <property type="match status" value="1"/>
</dbReference>
<dbReference type="SUPFAM" id="SSF53067">
    <property type="entry name" value="Actin-like ATPase domain"/>
    <property type="match status" value="2"/>
</dbReference>
<keyword evidence="4" id="KW-1185">Reference proteome</keyword>
<dbReference type="STRING" id="906689.A0A2I0VRU9"/>
<dbReference type="Gene3D" id="3.30.420.40">
    <property type="match status" value="2"/>
</dbReference>
<dbReference type="CDD" id="cd13396">
    <property type="entry name" value="ASKHA_NBD_AtArp8-like"/>
    <property type="match status" value="1"/>
</dbReference>
<dbReference type="PANTHER" id="PTHR11937">
    <property type="entry name" value="ACTIN"/>
    <property type="match status" value="1"/>
</dbReference>
<dbReference type="Gene3D" id="3.90.640.10">
    <property type="entry name" value="Actin, Chain A, domain 4"/>
    <property type="match status" value="1"/>
</dbReference>
<organism evidence="3 4">
    <name type="scientific">Dendrobium catenatum</name>
    <dbReference type="NCBI Taxonomy" id="906689"/>
    <lineage>
        <taxon>Eukaryota</taxon>
        <taxon>Viridiplantae</taxon>
        <taxon>Streptophyta</taxon>
        <taxon>Embryophyta</taxon>
        <taxon>Tracheophyta</taxon>
        <taxon>Spermatophyta</taxon>
        <taxon>Magnoliopsida</taxon>
        <taxon>Liliopsida</taxon>
        <taxon>Asparagales</taxon>
        <taxon>Orchidaceae</taxon>
        <taxon>Epidendroideae</taxon>
        <taxon>Malaxideae</taxon>
        <taxon>Dendrobiinae</taxon>
        <taxon>Dendrobium</taxon>
    </lineage>
</organism>
<name>A0A2I0VRU9_9ASPA</name>
<dbReference type="PROSITE" id="PS50181">
    <property type="entry name" value="FBOX"/>
    <property type="match status" value="1"/>
</dbReference>